<sequence length="355" mass="40607">MTVGNMITLGIMAVVLIVGIIYMVSHFKNHQREEGIADSIIMFGAEIIATSFGTLDDKIFAFLSHKDVDTNYAQLISGFILIGIGLFLMFHSKNKMYILNLNGMFHDRRIDNHHKEVGLSPFQFKEKEVDFVRLYKKTMTAEVASEIVEEIKHKVEVFKQESKDKKRGYTGIASIPFVLLAGKYFERSIMNEYFEYDKFQQVYYRLTSQSRFLNLTLAQNDSITRLQSTQCEEIAIAISITASISDEQLAQFTCPHVHLSVSNPDDNLIKHNEQLRSYVKTAHDVLKDAHGKLSNLKKIHLIISSQSCFAFELGQLIEDTRMPMVISYQYYAQSVPKYPWGIIINGDQKGNFVQS</sequence>
<protein>
    <recommendedName>
        <fullName evidence="2">SMODS-associated and fused to various effectors domain-containing protein</fullName>
    </recommendedName>
</protein>
<dbReference type="Pfam" id="PF18145">
    <property type="entry name" value="SAVED"/>
    <property type="match status" value="1"/>
</dbReference>
<comment type="caution">
    <text evidence="3">The sequence shown here is derived from an EMBL/GenBank/DDBJ whole genome shotgun (WGS) entry which is preliminary data.</text>
</comment>
<proteinExistence type="predicted"/>
<dbReference type="EMBL" id="CAJVAS010000004">
    <property type="protein sequence ID" value="CAG7610991.1"/>
    <property type="molecule type" value="Genomic_DNA"/>
</dbReference>
<keyword evidence="1" id="KW-1133">Transmembrane helix</keyword>
<evidence type="ECO:0000313" key="3">
    <source>
        <dbReference type="EMBL" id="CAG7610991.1"/>
    </source>
</evidence>
<organism evidence="3 4">
    <name type="scientific">Paenibacillus solanacearum</name>
    <dbReference type="NCBI Taxonomy" id="2048548"/>
    <lineage>
        <taxon>Bacteria</taxon>
        <taxon>Bacillati</taxon>
        <taxon>Bacillota</taxon>
        <taxon>Bacilli</taxon>
        <taxon>Bacillales</taxon>
        <taxon>Paenibacillaceae</taxon>
        <taxon>Paenibacillus</taxon>
    </lineage>
</organism>
<feature type="transmembrane region" description="Helical" evidence="1">
    <location>
        <begin position="36"/>
        <end position="52"/>
    </location>
</feature>
<dbReference type="NCBIfam" id="NF033611">
    <property type="entry name" value="SAVED"/>
    <property type="match status" value="1"/>
</dbReference>
<evidence type="ECO:0000256" key="1">
    <source>
        <dbReference type="SAM" id="Phobius"/>
    </source>
</evidence>
<feature type="transmembrane region" description="Helical" evidence="1">
    <location>
        <begin position="6"/>
        <end position="24"/>
    </location>
</feature>
<keyword evidence="4" id="KW-1185">Reference proteome</keyword>
<feature type="transmembrane region" description="Helical" evidence="1">
    <location>
        <begin position="72"/>
        <end position="90"/>
    </location>
</feature>
<gene>
    <name evidence="3" type="ORF">PAESOLCIP111_01317</name>
</gene>
<evidence type="ECO:0000313" key="4">
    <source>
        <dbReference type="Proteomes" id="UP000693672"/>
    </source>
</evidence>
<accession>A0A916NN58</accession>
<dbReference type="InterPro" id="IPR040836">
    <property type="entry name" value="SAVED"/>
</dbReference>
<keyword evidence="1" id="KW-0472">Membrane</keyword>
<keyword evidence="1" id="KW-0812">Transmembrane</keyword>
<name>A0A916NN58_9BACL</name>
<reference evidence="3" key="1">
    <citation type="submission" date="2021-06" db="EMBL/GenBank/DDBJ databases">
        <authorList>
            <person name="Criscuolo A."/>
        </authorList>
    </citation>
    <scope>NUCLEOTIDE SEQUENCE</scope>
    <source>
        <strain evidence="3">CIP111600</strain>
    </source>
</reference>
<evidence type="ECO:0000259" key="2">
    <source>
        <dbReference type="Pfam" id="PF18145"/>
    </source>
</evidence>
<dbReference type="RefSeq" id="WP_218091129.1">
    <property type="nucleotide sequence ID" value="NZ_CAJVAS010000004.1"/>
</dbReference>
<dbReference type="AlphaFoldDB" id="A0A916NN58"/>
<dbReference type="Proteomes" id="UP000693672">
    <property type="component" value="Unassembled WGS sequence"/>
</dbReference>
<feature type="domain" description="SMODS-associated and fused to various effectors" evidence="2">
    <location>
        <begin position="153"/>
        <end position="344"/>
    </location>
</feature>